<dbReference type="Proteomes" id="UP001250932">
    <property type="component" value="Unassembled WGS sequence"/>
</dbReference>
<accession>A0ABU3K5U1</accession>
<evidence type="ECO:0000313" key="8">
    <source>
        <dbReference type="Proteomes" id="UP001250932"/>
    </source>
</evidence>
<feature type="transmembrane region" description="Helical" evidence="5">
    <location>
        <begin position="92"/>
        <end position="115"/>
    </location>
</feature>
<dbReference type="PANTHER" id="PTHR30221:SF1">
    <property type="entry name" value="SMALL-CONDUCTANCE MECHANOSENSITIVE CHANNEL"/>
    <property type="match status" value="1"/>
</dbReference>
<keyword evidence="8" id="KW-1185">Reference proteome</keyword>
<dbReference type="Gene3D" id="1.10.287.1260">
    <property type="match status" value="1"/>
</dbReference>
<dbReference type="SUPFAM" id="SSF50182">
    <property type="entry name" value="Sm-like ribonucleoproteins"/>
    <property type="match status" value="1"/>
</dbReference>
<feature type="domain" description="Mechanosensitive ion channel MscS" evidence="6">
    <location>
        <begin position="229"/>
        <end position="273"/>
    </location>
</feature>
<feature type="transmembrane region" description="Helical" evidence="5">
    <location>
        <begin position="121"/>
        <end position="145"/>
    </location>
</feature>
<evidence type="ECO:0000313" key="7">
    <source>
        <dbReference type="EMBL" id="MDT7041748.1"/>
    </source>
</evidence>
<evidence type="ECO:0000256" key="5">
    <source>
        <dbReference type="SAM" id="Phobius"/>
    </source>
</evidence>
<keyword evidence="2 5" id="KW-0812">Transmembrane</keyword>
<evidence type="ECO:0000259" key="6">
    <source>
        <dbReference type="Pfam" id="PF00924"/>
    </source>
</evidence>
<sequence>MGGLQTDLKEWGIVVVTFFESLLKTVGAYLPNLIGAFFLIFIGWAVARILRKLTAKGLRACGIAALGEKIRFNELLQKAGITQSLDAILGGLVYYMVLLVFLVSASEVLGIRVVLQTLNTFIAYFPHILGAFLILMISLYVAKIVKDTIRSTSSNFNIAYAGMLSTLLEIVIVGSGIILALTEIGLDMTVFTANITLIIGGVVLAIALSVGLGSRTIVSNVLSRYYICQIYHIGDEVRLAGQKGTIIKITPISVVLKTENDENLHIPNERIIAEGSRTRNS</sequence>
<name>A0ABU3K5U1_9BACT</name>
<dbReference type="InterPro" id="IPR010920">
    <property type="entry name" value="LSM_dom_sf"/>
</dbReference>
<dbReference type="InterPro" id="IPR045275">
    <property type="entry name" value="MscS_archaea/bacteria_type"/>
</dbReference>
<dbReference type="InterPro" id="IPR006685">
    <property type="entry name" value="MscS_channel_2nd"/>
</dbReference>
<feature type="transmembrane region" description="Helical" evidence="5">
    <location>
        <begin position="193"/>
        <end position="214"/>
    </location>
</feature>
<reference evidence="7 8" key="1">
    <citation type="journal article" date="2023" name="ISME J.">
        <title>Cultivation and genomic characterization of novel and ubiquitous marine nitrite-oxidizing bacteria from the Nitrospirales.</title>
        <authorList>
            <person name="Mueller A.J."/>
            <person name="Daebeler A."/>
            <person name="Herbold C.W."/>
            <person name="Kirkegaard R.H."/>
            <person name="Daims H."/>
        </authorList>
    </citation>
    <scope>NUCLEOTIDE SEQUENCE [LARGE SCALE GENOMIC DNA]</scope>
    <source>
        <strain evidence="7 8">EB</strain>
    </source>
</reference>
<proteinExistence type="predicted"/>
<gene>
    <name evidence="7" type="ORF">PPG34_05250</name>
</gene>
<dbReference type="InterPro" id="IPR008910">
    <property type="entry name" value="MSC_TM_helix"/>
</dbReference>
<organism evidence="7 8">
    <name type="scientific">Candidatus Nitronereus thalassa</name>
    <dbReference type="NCBI Taxonomy" id="3020898"/>
    <lineage>
        <taxon>Bacteria</taxon>
        <taxon>Pseudomonadati</taxon>
        <taxon>Nitrospirota</taxon>
        <taxon>Nitrospiria</taxon>
        <taxon>Nitrospirales</taxon>
        <taxon>Nitrospiraceae</taxon>
        <taxon>Candidatus Nitronereus</taxon>
    </lineage>
</organism>
<evidence type="ECO:0000256" key="3">
    <source>
        <dbReference type="ARBA" id="ARBA00022989"/>
    </source>
</evidence>
<dbReference type="Gene3D" id="2.30.30.60">
    <property type="match status" value="1"/>
</dbReference>
<comment type="caution">
    <text evidence="7">The sequence shown here is derived from an EMBL/GenBank/DDBJ whole genome shotgun (WGS) entry which is preliminary data.</text>
</comment>
<evidence type="ECO:0000256" key="4">
    <source>
        <dbReference type="ARBA" id="ARBA00023136"/>
    </source>
</evidence>
<evidence type="ECO:0000256" key="2">
    <source>
        <dbReference type="ARBA" id="ARBA00022692"/>
    </source>
</evidence>
<keyword evidence="4 5" id="KW-0472">Membrane</keyword>
<dbReference type="InterPro" id="IPR023408">
    <property type="entry name" value="MscS_beta-dom_sf"/>
</dbReference>
<dbReference type="Pfam" id="PF05552">
    <property type="entry name" value="MS_channel_1st_1"/>
    <property type="match status" value="2"/>
</dbReference>
<keyword evidence="3 5" id="KW-1133">Transmembrane helix</keyword>
<dbReference type="RefSeq" id="WP_313832096.1">
    <property type="nucleotide sequence ID" value="NZ_JAQOUE010000001.1"/>
</dbReference>
<feature type="transmembrane region" description="Helical" evidence="5">
    <location>
        <begin position="157"/>
        <end position="181"/>
    </location>
</feature>
<dbReference type="EMBL" id="JAQOUE010000001">
    <property type="protein sequence ID" value="MDT7041748.1"/>
    <property type="molecule type" value="Genomic_DNA"/>
</dbReference>
<comment type="subcellular location">
    <subcellularLocation>
        <location evidence="1">Membrane</location>
    </subcellularLocation>
</comment>
<feature type="transmembrane region" description="Helical" evidence="5">
    <location>
        <begin position="29"/>
        <end position="50"/>
    </location>
</feature>
<dbReference type="PANTHER" id="PTHR30221">
    <property type="entry name" value="SMALL-CONDUCTANCE MECHANOSENSITIVE CHANNEL"/>
    <property type="match status" value="1"/>
</dbReference>
<protein>
    <submittedName>
        <fullName evidence="7">Mechanosensitive ion channel</fullName>
    </submittedName>
</protein>
<evidence type="ECO:0000256" key="1">
    <source>
        <dbReference type="ARBA" id="ARBA00004370"/>
    </source>
</evidence>
<dbReference type="Pfam" id="PF00924">
    <property type="entry name" value="MS_channel_2nd"/>
    <property type="match status" value="1"/>
</dbReference>